<dbReference type="GO" id="GO:1990342">
    <property type="term" value="C:heterochromatin island"/>
    <property type="evidence" value="ECO:0007669"/>
    <property type="project" value="EnsemblFungi"/>
</dbReference>
<dbReference type="Gene3D" id="2.40.30.300">
    <property type="match status" value="1"/>
</dbReference>
<dbReference type="GO" id="GO:0005524">
    <property type="term" value="F:ATP binding"/>
    <property type="evidence" value="ECO:0007669"/>
    <property type="project" value="UniProtKB-KW"/>
</dbReference>
<evidence type="ECO:0000313" key="12">
    <source>
        <dbReference type="Proteomes" id="UP000193920"/>
    </source>
</evidence>
<dbReference type="GO" id="GO:0000460">
    <property type="term" value="P:maturation of 5.8S rRNA"/>
    <property type="evidence" value="ECO:0007669"/>
    <property type="project" value="TreeGrafter"/>
</dbReference>
<dbReference type="PROSITE" id="PS51194">
    <property type="entry name" value="HELICASE_CTER"/>
    <property type="match status" value="1"/>
</dbReference>
<dbReference type="FunFam" id="3.40.50.300:FF:000083">
    <property type="entry name" value="ATP-dependent RNA helicase DOB1"/>
    <property type="match status" value="1"/>
</dbReference>
<dbReference type="GO" id="GO:0033621">
    <property type="term" value="P:nuclear mRNA surveillance of meiosis-specific transcripts"/>
    <property type="evidence" value="ECO:0007669"/>
    <property type="project" value="EnsemblFungi"/>
</dbReference>
<dbReference type="GO" id="GO:0003723">
    <property type="term" value="F:RNA binding"/>
    <property type="evidence" value="ECO:0007669"/>
    <property type="project" value="InterPro"/>
</dbReference>
<dbReference type="Gene3D" id="3.40.50.300">
    <property type="entry name" value="P-loop containing nucleotide triphosphate hydrolases"/>
    <property type="match status" value="2"/>
</dbReference>
<dbReference type="GO" id="GO:0016787">
    <property type="term" value="F:hydrolase activity"/>
    <property type="evidence" value="ECO:0007669"/>
    <property type="project" value="UniProtKB-KW"/>
</dbReference>
<feature type="domain" description="Helicase C-terminal" evidence="10">
    <location>
        <begin position="386"/>
        <end position="584"/>
    </location>
</feature>
<dbReference type="GO" id="GO:1990477">
    <property type="term" value="C:MTREC complex"/>
    <property type="evidence" value="ECO:0007669"/>
    <property type="project" value="EnsemblFungi"/>
</dbReference>
<gene>
    <name evidence="11" type="ORF">LY90DRAFT_668716</name>
</gene>
<feature type="compositionally biased region" description="Acidic residues" evidence="8">
    <location>
        <begin position="95"/>
        <end position="105"/>
    </location>
</feature>
<dbReference type="PIRSF" id="PIRSF005198">
    <property type="entry name" value="Antiviral_helicase_SKI2"/>
    <property type="match status" value="1"/>
</dbReference>
<dbReference type="InterPro" id="IPR050699">
    <property type="entry name" value="RNA-DNA_Helicase"/>
</dbReference>
<feature type="compositionally biased region" description="Basic and acidic residues" evidence="8">
    <location>
        <begin position="30"/>
        <end position="41"/>
    </location>
</feature>
<dbReference type="EMBL" id="MCOG01000062">
    <property type="protein sequence ID" value="ORY60312.1"/>
    <property type="molecule type" value="Genomic_DNA"/>
</dbReference>
<dbReference type="SMART" id="SM00487">
    <property type="entry name" value="DEXDc"/>
    <property type="match status" value="1"/>
</dbReference>
<dbReference type="InterPro" id="IPR014001">
    <property type="entry name" value="Helicase_ATP-bd"/>
</dbReference>
<evidence type="ECO:0000256" key="6">
    <source>
        <dbReference type="ARBA" id="ARBA00022840"/>
    </source>
</evidence>
<dbReference type="Pfam" id="PF21408">
    <property type="entry name" value="MTR4-like_stalk"/>
    <property type="match status" value="1"/>
</dbReference>
<dbReference type="Pfam" id="PF13234">
    <property type="entry name" value="MTR4_beta-barrel"/>
    <property type="match status" value="1"/>
</dbReference>
<dbReference type="InterPro" id="IPR016438">
    <property type="entry name" value="SKI2-like"/>
</dbReference>
<evidence type="ECO:0000259" key="9">
    <source>
        <dbReference type="PROSITE" id="PS51192"/>
    </source>
</evidence>
<dbReference type="PANTHER" id="PTHR12131">
    <property type="entry name" value="ATP-DEPENDENT RNA AND DNA HELICASE"/>
    <property type="match status" value="1"/>
</dbReference>
<comment type="caution">
    <text evidence="11">The sequence shown here is derived from an EMBL/GenBank/DDBJ whole genome shotgun (WGS) entry which is preliminary data.</text>
</comment>
<dbReference type="CDD" id="cd18024">
    <property type="entry name" value="DEXHc_Mtr4-like"/>
    <property type="match status" value="1"/>
</dbReference>
<evidence type="ECO:0000256" key="3">
    <source>
        <dbReference type="ARBA" id="ARBA00022741"/>
    </source>
</evidence>
<evidence type="ECO:0000259" key="10">
    <source>
        <dbReference type="PROSITE" id="PS51194"/>
    </source>
</evidence>
<dbReference type="AlphaFoldDB" id="A0A1Y2DM14"/>
<dbReference type="GO" id="GO:0043144">
    <property type="term" value="P:sno(s)RNA processing"/>
    <property type="evidence" value="ECO:0007669"/>
    <property type="project" value="EnsemblFungi"/>
</dbReference>
<dbReference type="CDD" id="cd18795">
    <property type="entry name" value="SF2_C_Ski2"/>
    <property type="match status" value="1"/>
</dbReference>
<feature type="compositionally biased region" description="Acidic residues" evidence="8">
    <location>
        <begin position="692"/>
        <end position="708"/>
    </location>
</feature>
<keyword evidence="7" id="KW-0539">Nucleus</keyword>
<reference evidence="11 12" key="1">
    <citation type="submission" date="2016-08" db="EMBL/GenBank/DDBJ databases">
        <title>A Parts List for Fungal Cellulosomes Revealed by Comparative Genomics.</title>
        <authorList>
            <consortium name="DOE Joint Genome Institute"/>
            <person name="Haitjema C.H."/>
            <person name="Gilmore S.P."/>
            <person name="Henske J.K."/>
            <person name="Solomon K.V."/>
            <person name="De Groot R."/>
            <person name="Kuo A."/>
            <person name="Mondo S.J."/>
            <person name="Salamov A.A."/>
            <person name="Labutti K."/>
            <person name="Zhao Z."/>
            <person name="Chiniquy J."/>
            <person name="Barry K."/>
            <person name="Brewer H.M."/>
            <person name="Purvine S.O."/>
            <person name="Wright A.T."/>
            <person name="Boxma B."/>
            <person name="Van Alen T."/>
            <person name="Hackstein J.H."/>
            <person name="Baker S.E."/>
            <person name="Grigoriev I.V."/>
            <person name="O'Malley M.A."/>
        </authorList>
    </citation>
    <scope>NUCLEOTIDE SEQUENCE [LARGE SCALE GENOMIC DNA]</scope>
    <source>
        <strain evidence="11 12">G1</strain>
    </source>
</reference>
<dbReference type="InterPro" id="IPR011545">
    <property type="entry name" value="DEAD/DEAH_box_helicase_dom"/>
</dbReference>
<dbReference type="PANTHER" id="PTHR12131:SF7">
    <property type="entry name" value="EXOSOME RNA HELICASE MTR4"/>
    <property type="match status" value="1"/>
</dbReference>
<dbReference type="OrthoDB" id="64767at2759"/>
<dbReference type="Gene3D" id="1.10.3380.30">
    <property type="match status" value="1"/>
</dbReference>
<dbReference type="GO" id="GO:1902794">
    <property type="term" value="P:siRNA-independent facultative heterochromatin formation"/>
    <property type="evidence" value="ECO:0007669"/>
    <property type="project" value="EnsemblFungi"/>
</dbReference>
<comment type="subcellular location">
    <subcellularLocation>
        <location evidence="1">Nucleus</location>
    </subcellularLocation>
</comment>
<dbReference type="Pfam" id="PF08148">
    <property type="entry name" value="DSHCT"/>
    <property type="match status" value="1"/>
</dbReference>
<feature type="region of interest" description="Disordered" evidence="8">
    <location>
        <begin position="685"/>
        <end position="708"/>
    </location>
</feature>
<evidence type="ECO:0000256" key="7">
    <source>
        <dbReference type="ARBA" id="ARBA00023242"/>
    </source>
</evidence>
<keyword evidence="4" id="KW-0378">Hydrolase</keyword>
<dbReference type="GO" id="GO:0003724">
    <property type="term" value="F:RNA helicase activity"/>
    <property type="evidence" value="ECO:0007669"/>
    <property type="project" value="InterPro"/>
</dbReference>
<organism evidence="11 12">
    <name type="scientific">Neocallimastix californiae</name>
    <dbReference type="NCBI Taxonomy" id="1754190"/>
    <lineage>
        <taxon>Eukaryota</taxon>
        <taxon>Fungi</taxon>
        <taxon>Fungi incertae sedis</taxon>
        <taxon>Chytridiomycota</taxon>
        <taxon>Chytridiomycota incertae sedis</taxon>
        <taxon>Neocallimastigomycetes</taxon>
        <taxon>Neocallimastigales</taxon>
        <taxon>Neocallimastigaceae</taxon>
        <taxon>Neocallimastix</taxon>
    </lineage>
</organism>
<evidence type="ECO:0000256" key="8">
    <source>
        <dbReference type="SAM" id="MobiDB-lite"/>
    </source>
</evidence>
<dbReference type="GO" id="GO:0016604">
    <property type="term" value="C:nuclear body"/>
    <property type="evidence" value="ECO:0007669"/>
    <property type="project" value="EnsemblFungi"/>
</dbReference>
<dbReference type="InterPro" id="IPR027417">
    <property type="entry name" value="P-loop_NTPase"/>
</dbReference>
<protein>
    <submittedName>
        <fullName evidence="11">Superkiller viralicidic activity 2-like 2</fullName>
    </submittedName>
</protein>
<evidence type="ECO:0000256" key="1">
    <source>
        <dbReference type="ARBA" id="ARBA00004123"/>
    </source>
</evidence>
<dbReference type="PROSITE" id="PS51192">
    <property type="entry name" value="HELICASE_ATP_BIND_1"/>
    <property type="match status" value="1"/>
</dbReference>
<dbReference type="STRING" id="1754190.A0A1Y2DM14"/>
<dbReference type="InterPro" id="IPR025696">
    <property type="entry name" value="Beta-barrel_MTR4"/>
</dbReference>
<proteinExistence type="inferred from homology"/>
<evidence type="ECO:0000256" key="4">
    <source>
        <dbReference type="ARBA" id="ARBA00022801"/>
    </source>
</evidence>
<dbReference type="Pfam" id="PF00270">
    <property type="entry name" value="DEAD"/>
    <property type="match status" value="1"/>
</dbReference>
<dbReference type="InterPro" id="IPR048392">
    <property type="entry name" value="MTR4-like_stalk"/>
</dbReference>
<dbReference type="InterPro" id="IPR012961">
    <property type="entry name" value="Ski2/MTR4_C"/>
</dbReference>
<accession>A0A1Y2DM14</accession>
<evidence type="ECO:0000313" key="11">
    <source>
        <dbReference type="EMBL" id="ORY60312.1"/>
    </source>
</evidence>
<name>A0A1Y2DM14_9FUNG</name>
<feature type="domain" description="Helicase ATP-binding" evidence="9">
    <location>
        <begin position="158"/>
        <end position="314"/>
    </location>
</feature>
<feature type="region of interest" description="Disordered" evidence="8">
    <location>
        <begin position="27"/>
        <end position="72"/>
    </location>
</feature>
<keyword evidence="3" id="KW-0547">Nucleotide-binding</keyword>
<feature type="region of interest" description="Disordered" evidence="8">
    <location>
        <begin position="85"/>
        <end position="111"/>
    </location>
</feature>
<dbReference type="SUPFAM" id="SSF52540">
    <property type="entry name" value="P-loop containing nucleoside triphosphate hydrolases"/>
    <property type="match status" value="1"/>
</dbReference>
<dbReference type="SMART" id="SM01142">
    <property type="entry name" value="DSHCT"/>
    <property type="match status" value="1"/>
</dbReference>
<keyword evidence="5" id="KW-0347">Helicase</keyword>
<evidence type="ECO:0000256" key="2">
    <source>
        <dbReference type="ARBA" id="ARBA00010140"/>
    </source>
</evidence>
<keyword evidence="12" id="KW-1185">Reference proteome</keyword>
<dbReference type="SMART" id="SM00490">
    <property type="entry name" value="HELICc"/>
    <property type="match status" value="1"/>
</dbReference>
<sequence>MNTDELFDVFNEDENVLSSNTNLLLSNTKNIREDETETEIKQKKRKLNEIDLSEDSSSIDNNEKEEKDDKNDFVVTDYFIDFEEREEEKKKEKEEKEEEEEEEEGEKEKNINFNRRSVRHEVVYPVGYNYTSIRGEPLPEEPARKYKFKLDPFQKYSVNCIERNESALISAHTSAGKTVVAEYAIAKALKNRERVIYTSPIKALSNQKYRDFIQEFGDVGLITGDVTINPNASCLVMTTEILRVMLYRKNQIIKEVVWVIFDEIHYMQNMERGVVWEESIILLPSQTRFIFLSATIPNATQFAEWVCKIHKQPCHVIYTDYRPTPLQHYIFPINGSGIYLAIDEVGQFHHDNFNTVMTILDQQNLENESKVKKWKNNSKDFHDIFNIVKMIISKSYQPAIVFSFSKADCEALAVQLSKFDFNNDKEKEMIDIIFKNATASLSDEDFQLYQIQNMIPILKRGIGIHHSGLLPLLKEIIEILFQEGLVKILFATETFSIGLNMPAKTVVFTKLRKFDGRRRRWLTSGEYIQMSGRAGRRGIDDCGISILMLDKKIESKSVRDMIGGSPNKLNSAFNIKYCMILNLLRMENYKPEAILEKSFFQYQNREKIPGLENNLKTLQEQASHIIIEDEESIEDYYNIYQQLEIYRGDFKSVINHPAYILPFLQSGRLVHIKLNHDIDMANPTAGTGTFDFDGEGGGEEENRELEDDEILKDYQEVTRDFGWGILVNYQKCFAQVKGSDIKSELEGQRYIIDVLLICKPGTEKDHLPPEPCGEGEKGDPIVIPCDLSSVEEISSVRVFLPKNLKSLESRQQMAKVLSEVAKNFSDGIPLLDPIEDLKINDSSFEKLIKKIRVLETRLFEHPLHESPKLKSLFEQYDKKVILDKKIKYMKRKVDRMNNILKLDELKYKKRVLRRLGFMSSSGILELKGRVACEIMTGDELVITEMLFDGAFNDLTIPQIIALLSCLVSQEKIKNSESVNVRKDMWNPYKRLMDTVKKIMKISIESKVEIDEEKYIESFSKNLINAIYAWGEGEPFVNICKLTTMYEGSITRVIKTIDEMLKQLVNAAHVIGNVELENKFKEATKVHHRGIVFSASLYL</sequence>
<dbReference type="Pfam" id="PF00271">
    <property type="entry name" value="Helicase_C"/>
    <property type="match status" value="1"/>
</dbReference>
<dbReference type="FunFam" id="3.40.50.300:FF:000141">
    <property type="entry name" value="ATP-dependent RNA helicase DOB1"/>
    <property type="match status" value="1"/>
</dbReference>
<comment type="similarity">
    <text evidence="2">Belongs to the helicase family. SKI2 subfamily.</text>
</comment>
<dbReference type="GO" id="GO:0071030">
    <property type="term" value="P:nuclear mRNA surveillance of spliceosomal pre-mRNA splicing"/>
    <property type="evidence" value="ECO:0007669"/>
    <property type="project" value="EnsemblFungi"/>
</dbReference>
<dbReference type="InterPro" id="IPR001650">
    <property type="entry name" value="Helicase_C-like"/>
</dbReference>
<keyword evidence="6" id="KW-0067">ATP-binding</keyword>
<dbReference type="Proteomes" id="UP000193920">
    <property type="component" value="Unassembled WGS sequence"/>
</dbReference>
<evidence type="ECO:0000256" key="5">
    <source>
        <dbReference type="ARBA" id="ARBA00022806"/>
    </source>
</evidence>
<feature type="compositionally biased region" description="Basic and acidic residues" evidence="8">
    <location>
        <begin position="61"/>
        <end position="72"/>
    </location>
</feature>